<feature type="domain" description="DUF58" evidence="2">
    <location>
        <begin position="220"/>
        <end position="294"/>
    </location>
</feature>
<gene>
    <name evidence="3" type="ORF">MARGE09_P1166</name>
</gene>
<reference evidence="3 4" key="1">
    <citation type="journal article" date="2022" name="IScience">
        <title>An ultrasensitive nanofiber-based assay for enzymatic hydrolysis and deep-sea microbial degradation of cellulose.</title>
        <authorList>
            <person name="Tsudome M."/>
            <person name="Tachioka M."/>
            <person name="Miyazaki M."/>
            <person name="Uchimura K."/>
            <person name="Tsuda M."/>
            <person name="Takaki Y."/>
            <person name="Deguchi S."/>
        </authorList>
    </citation>
    <scope>NUCLEOTIDE SEQUENCE [LARGE SCALE GENOMIC DNA]</scope>
    <source>
        <strain evidence="3 4">GE09</strain>
    </source>
</reference>
<dbReference type="PANTHER" id="PTHR34351">
    <property type="entry name" value="SLR1927 PROTEIN-RELATED"/>
    <property type="match status" value="1"/>
</dbReference>
<feature type="transmembrane region" description="Helical" evidence="1">
    <location>
        <begin position="26"/>
        <end position="42"/>
    </location>
</feature>
<keyword evidence="1" id="KW-1133">Transmembrane helix</keyword>
<proteinExistence type="predicted"/>
<dbReference type="PANTHER" id="PTHR34351:SF1">
    <property type="entry name" value="SLR1927 PROTEIN"/>
    <property type="match status" value="1"/>
</dbReference>
<feature type="transmembrane region" description="Helical" evidence="1">
    <location>
        <begin position="48"/>
        <end position="71"/>
    </location>
</feature>
<dbReference type="AlphaFoldDB" id="A0AAN1WG39"/>
<dbReference type="EMBL" id="AP023086">
    <property type="protein sequence ID" value="BCD96966.1"/>
    <property type="molecule type" value="Genomic_DNA"/>
</dbReference>
<keyword evidence="1" id="KW-0812">Transmembrane</keyword>
<evidence type="ECO:0000256" key="1">
    <source>
        <dbReference type="SAM" id="Phobius"/>
    </source>
</evidence>
<name>A0AAN1WG39_9GAMM</name>
<evidence type="ECO:0000313" key="3">
    <source>
        <dbReference type="EMBL" id="BCD96966.1"/>
    </source>
</evidence>
<keyword evidence="1" id="KW-0472">Membrane</keyword>
<dbReference type="KEGG" id="marq:MARGE09_P1166"/>
<protein>
    <recommendedName>
        <fullName evidence="2">DUF58 domain-containing protein</fullName>
    </recommendedName>
</protein>
<keyword evidence="4" id="KW-1185">Reference proteome</keyword>
<sequence length="414" mass="46672">MPHNNNPSHLAIPEHWQQRFYRVAQLRYIVCLLLLVLCFIAWNRGLALLYGVVAMLLATITLSAIVPWVYLARLQARFLTIPPVHAGSDQTIALRVQAKKTVYGITLKLAHNASTNPAIEEDNHQIAYAQAIGPQADTIIYQTPTRQRGHIQLSHIDAQCAYPFGLFHLSKTISAQATTQTVYPRLISIRTLPSLWLNGANQCDAYPRQQQHGDDLFLGLRDYRYGDQYRRIDWRASARRGDIKVREFEQLEQPSLLLVINNADALNIGEGERNALEHSLSLAASLADYALRQGFNTVYTGACNGKITSSQQLTDFYQQLAELTPQPQQAEYYALRVEQALAEHSRASIAISFALAPITSSPPQQQKHWQCIFDSQSYLKPLMRARSQSASVQGNHVMIPIRASDNLERLFNDK</sequence>
<evidence type="ECO:0000259" key="2">
    <source>
        <dbReference type="Pfam" id="PF01882"/>
    </source>
</evidence>
<dbReference type="InterPro" id="IPR002881">
    <property type="entry name" value="DUF58"/>
</dbReference>
<evidence type="ECO:0000313" key="4">
    <source>
        <dbReference type="Proteomes" id="UP001320119"/>
    </source>
</evidence>
<organism evidence="3 4">
    <name type="scientific">Marinagarivorans cellulosilyticus</name>
    <dbReference type="NCBI Taxonomy" id="2721545"/>
    <lineage>
        <taxon>Bacteria</taxon>
        <taxon>Pseudomonadati</taxon>
        <taxon>Pseudomonadota</taxon>
        <taxon>Gammaproteobacteria</taxon>
        <taxon>Cellvibrionales</taxon>
        <taxon>Cellvibrionaceae</taxon>
        <taxon>Marinagarivorans</taxon>
    </lineage>
</organism>
<dbReference type="Pfam" id="PF01882">
    <property type="entry name" value="DUF58"/>
    <property type="match status" value="1"/>
</dbReference>
<dbReference type="Proteomes" id="UP001320119">
    <property type="component" value="Chromosome"/>
</dbReference>
<accession>A0AAN1WG39</accession>
<dbReference type="RefSeq" id="WP_236986446.1">
    <property type="nucleotide sequence ID" value="NZ_AP023086.1"/>
</dbReference>